<dbReference type="SUPFAM" id="SSF48498">
    <property type="entry name" value="Tetracyclin repressor-like, C-terminal domain"/>
    <property type="match status" value="1"/>
</dbReference>
<proteinExistence type="predicted"/>
<dbReference type="GO" id="GO:0003677">
    <property type="term" value="F:DNA binding"/>
    <property type="evidence" value="ECO:0007669"/>
    <property type="project" value="UniProtKB-KW"/>
</dbReference>
<dbReference type="Gene3D" id="1.10.357.10">
    <property type="entry name" value="Tetracycline Repressor, domain 2"/>
    <property type="match status" value="1"/>
</dbReference>
<evidence type="ECO:0000256" key="2">
    <source>
        <dbReference type="PROSITE-ProRule" id="PRU00335"/>
    </source>
</evidence>
<evidence type="ECO:0000256" key="1">
    <source>
        <dbReference type="ARBA" id="ARBA00023125"/>
    </source>
</evidence>
<dbReference type="InterPro" id="IPR050109">
    <property type="entry name" value="HTH-type_TetR-like_transc_reg"/>
</dbReference>
<gene>
    <name evidence="4" type="ORF">SAMN04489714_0390</name>
</gene>
<keyword evidence="1 2" id="KW-0238">DNA-binding</keyword>
<dbReference type="InterPro" id="IPR009057">
    <property type="entry name" value="Homeodomain-like_sf"/>
</dbReference>
<evidence type="ECO:0000313" key="5">
    <source>
        <dbReference type="Proteomes" id="UP000198976"/>
    </source>
</evidence>
<dbReference type="SUPFAM" id="SSF46689">
    <property type="entry name" value="Homeodomain-like"/>
    <property type="match status" value="1"/>
</dbReference>
<dbReference type="EMBL" id="LT629792">
    <property type="protein sequence ID" value="SDT87079.1"/>
    <property type="molecule type" value="Genomic_DNA"/>
</dbReference>
<dbReference type="InterPro" id="IPR036271">
    <property type="entry name" value="Tet_transcr_reg_TetR-rel_C_sf"/>
</dbReference>
<name>A0ABY0V5J5_9ACTO</name>
<dbReference type="InterPro" id="IPR001647">
    <property type="entry name" value="HTH_TetR"/>
</dbReference>
<dbReference type="PANTHER" id="PTHR30055">
    <property type="entry name" value="HTH-TYPE TRANSCRIPTIONAL REGULATOR RUTR"/>
    <property type="match status" value="1"/>
</dbReference>
<organism evidence="4 5">
    <name type="scientific">Schaalia radingae</name>
    <dbReference type="NCBI Taxonomy" id="131110"/>
    <lineage>
        <taxon>Bacteria</taxon>
        <taxon>Bacillati</taxon>
        <taxon>Actinomycetota</taxon>
        <taxon>Actinomycetes</taxon>
        <taxon>Actinomycetales</taxon>
        <taxon>Actinomycetaceae</taxon>
        <taxon>Schaalia</taxon>
    </lineage>
</organism>
<dbReference type="PROSITE" id="PS50977">
    <property type="entry name" value="HTH_TETR_2"/>
    <property type="match status" value="1"/>
</dbReference>
<dbReference type="PRINTS" id="PR00455">
    <property type="entry name" value="HTHTETR"/>
</dbReference>
<dbReference type="InterPro" id="IPR045823">
    <property type="entry name" value="TetR_C_32"/>
</dbReference>
<sequence>MAEKRVRMSGVARREQLIEVGRALFAKKGFDGTSMEEAAAQAGVSKPVVYEHFGGKEGLYAVIVDREVQSLVSAIQTSLESSTHPREILEAAALTLLDYIESNTDGFRVLVRDTPNDRTSSSFSSVLGDVAMRVEYLVAEQFERSNMEPGWAPLYAQMLVGLIAQVGQWWLEDRSMPKEVVAAHAVNLVWYGLRNLKTDPSLRMHSA</sequence>
<dbReference type="Pfam" id="PF19344">
    <property type="entry name" value="TetR_C_32"/>
    <property type="match status" value="1"/>
</dbReference>
<feature type="domain" description="HTH tetR-type" evidence="3">
    <location>
        <begin position="11"/>
        <end position="71"/>
    </location>
</feature>
<protein>
    <submittedName>
        <fullName evidence="4">DNA-binding transcriptional regulator, AcrR family</fullName>
    </submittedName>
</protein>
<feature type="DNA-binding region" description="H-T-H motif" evidence="2">
    <location>
        <begin position="34"/>
        <end position="53"/>
    </location>
</feature>
<dbReference type="RefSeq" id="WP_058236177.1">
    <property type="nucleotide sequence ID" value="NZ_LT629792.1"/>
</dbReference>
<dbReference type="Pfam" id="PF00440">
    <property type="entry name" value="TetR_N"/>
    <property type="match status" value="1"/>
</dbReference>
<evidence type="ECO:0000259" key="3">
    <source>
        <dbReference type="PROSITE" id="PS50977"/>
    </source>
</evidence>
<keyword evidence="5" id="KW-1185">Reference proteome</keyword>
<accession>A0ABY0V5J5</accession>
<reference evidence="4 5" key="1">
    <citation type="submission" date="2016-10" db="EMBL/GenBank/DDBJ databases">
        <authorList>
            <person name="Varghese N."/>
            <person name="Submissions S."/>
        </authorList>
    </citation>
    <scope>NUCLEOTIDE SEQUENCE [LARGE SCALE GENOMIC DNA]</scope>
    <source>
        <strain evidence="4 5">DSM 9169</strain>
    </source>
</reference>
<dbReference type="Proteomes" id="UP000198976">
    <property type="component" value="Chromosome I"/>
</dbReference>
<evidence type="ECO:0000313" key="4">
    <source>
        <dbReference type="EMBL" id="SDT87079.1"/>
    </source>
</evidence>
<dbReference type="PANTHER" id="PTHR30055:SF227">
    <property type="entry name" value="TRANSCRIPTIONAL REGULATORY PROTEIN (PROBABLY TETR-FAMILY)-RELATED"/>
    <property type="match status" value="1"/>
</dbReference>